<organism evidence="2 3">
    <name type="scientific">Telluria antibiotica</name>
    <dbReference type="NCBI Taxonomy" id="2717319"/>
    <lineage>
        <taxon>Bacteria</taxon>
        <taxon>Pseudomonadati</taxon>
        <taxon>Pseudomonadota</taxon>
        <taxon>Betaproteobacteria</taxon>
        <taxon>Burkholderiales</taxon>
        <taxon>Oxalobacteraceae</taxon>
        <taxon>Telluria group</taxon>
        <taxon>Telluria</taxon>
    </lineage>
</organism>
<name>A0ABX0PA82_9BURK</name>
<protein>
    <submittedName>
        <fullName evidence="2">Anti-sigma regulatory factor</fullName>
    </submittedName>
</protein>
<keyword evidence="3" id="KW-1185">Reference proteome</keyword>
<dbReference type="Pfam" id="PF02518">
    <property type="entry name" value="HATPase_c"/>
    <property type="match status" value="1"/>
</dbReference>
<dbReference type="SMART" id="SM00387">
    <property type="entry name" value="HATPase_c"/>
    <property type="match status" value="1"/>
</dbReference>
<dbReference type="InterPro" id="IPR036890">
    <property type="entry name" value="HATPase_C_sf"/>
</dbReference>
<reference evidence="2 3" key="1">
    <citation type="submission" date="2020-03" db="EMBL/GenBank/DDBJ databases">
        <title>Genome sequence of strain Massilia sp. TW-1.</title>
        <authorList>
            <person name="Chaudhary D.K."/>
        </authorList>
    </citation>
    <scope>NUCLEOTIDE SEQUENCE [LARGE SCALE GENOMIC DNA]</scope>
    <source>
        <strain evidence="2 3">TW-1</strain>
    </source>
</reference>
<dbReference type="EMBL" id="JAAQOM010000005">
    <property type="protein sequence ID" value="NIA53952.1"/>
    <property type="molecule type" value="Genomic_DNA"/>
</dbReference>
<evidence type="ECO:0000259" key="1">
    <source>
        <dbReference type="SMART" id="SM00387"/>
    </source>
</evidence>
<dbReference type="InterPro" id="IPR003594">
    <property type="entry name" value="HATPase_dom"/>
</dbReference>
<dbReference type="SUPFAM" id="SSF55874">
    <property type="entry name" value="ATPase domain of HSP90 chaperone/DNA topoisomerase II/histidine kinase"/>
    <property type="match status" value="1"/>
</dbReference>
<dbReference type="RefSeq" id="WP_166858927.1">
    <property type="nucleotide sequence ID" value="NZ_JAAQOM010000005.1"/>
</dbReference>
<gene>
    <name evidence="2" type="ORF">HAV22_09880</name>
</gene>
<sequence>MSAALNNAANFESGLIERHRQHRTERTALPLRSDEDVVALRKHVRERAVAIGLSLVDQTKLVTAASELARNTLKYGGGGTVYLDALEDGFRKGVGLIFVDDGPGIADLELALRDGFTTGGGLGLGLGGSKRLVDEFDIDSRAGEGTAVSVVKWKR</sequence>
<proteinExistence type="predicted"/>
<dbReference type="CDD" id="cd16934">
    <property type="entry name" value="HATPase_RsbT-like"/>
    <property type="match status" value="1"/>
</dbReference>
<accession>A0ABX0PA82</accession>
<evidence type="ECO:0000313" key="2">
    <source>
        <dbReference type="EMBL" id="NIA53952.1"/>
    </source>
</evidence>
<feature type="domain" description="Histidine kinase/HSP90-like ATPase" evidence="1">
    <location>
        <begin position="56"/>
        <end position="155"/>
    </location>
</feature>
<comment type="caution">
    <text evidence="2">The sequence shown here is derived from an EMBL/GenBank/DDBJ whole genome shotgun (WGS) entry which is preliminary data.</text>
</comment>
<dbReference type="Gene3D" id="3.30.565.10">
    <property type="entry name" value="Histidine kinase-like ATPase, C-terminal domain"/>
    <property type="match status" value="1"/>
</dbReference>
<evidence type="ECO:0000313" key="3">
    <source>
        <dbReference type="Proteomes" id="UP000716322"/>
    </source>
</evidence>
<dbReference type="Proteomes" id="UP000716322">
    <property type="component" value="Unassembled WGS sequence"/>
</dbReference>